<sequence>MDRKDNHNSVEMPLRQSPESFSFPSSVNYNRFSGVHHGFNISSNRTQPYSHVSNFIPQPYRLSSIPSTPSDPDVNNGNQCLPKHESRPQAPSFTEEDDVCFSCHRDTRTTFPMQISSTGIELAQEAYDVASQYVRVAVDDLLNSAQPNENREPNEDLIPGFNGTNVNEPGRVRTISSTSSMSLCSSTTLQPSVNIVVDRVPFMDDLYYTCRDATDSYISTLRPLRHHASCSSRGRHHPYSPDPRPGQQARHNSPPSLMDNISAICTHLWRRATSDVLSPRREEAATVRVMRGLYAWGEIVSRGFQGDYLDDSVDWRSAMGSLSSCSGVDIWERVGEAASDLCEWLGNDEAVVTCKEVLNELRELKERENGGGIPAAFGGVL</sequence>
<feature type="region of interest" description="Disordered" evidence="1">
    <location>
        <begin position="145"/>
        <end position="165"/>
    </location>
</feature>
<name>A0A2J6QEV8_9HELO</name>
<proteinExistence type="predicted"/>
<keyword evidence="3" id="KW-1185">Reference proteome</keyword>
<dbReference type="AlphaFoldDB" id="A0A2J6QEV8"/>
<dbReference type="OrthoDB" id="3562377at2759"/>
<feature type="region of interest" description="Disordered" evidence="1">
    <location>
        <begin position="229"/>
        <end position="256"/>
    </location>
</feature>
<evidence type="ECO:0000313" key="2">
    <source>
        <dbReference type="EMBL" id="PMD24803.1"/>
    </source>
</evidence>
<feature type="compositionally biased region" description="Basic residues" evidence="1">
    <location>
        <begin position="229"/>
        <end position="238"/>
    </location>
</feature>
<protein>
    <submittedName>
        <fullName evidence="2">Uncharacterized protein</fullName>
    </submittedName>
</protein>
<evidence type="ECO:0000313" key="3">
    <source>
        <dbReference type="Proteomes" id="UP000235672"/>
    </source>
</evidence>
<dbReference type="EMBL" id="KZ613471">
    <property type="protein sequence ID" value="PMD24803.1"/>
    <property type="molecule type" value="Genomic_DNA"/>
</dbReference>
<gene>
    <name evidence="2" type="ORF">NA56DRAFT_699601</name>
</gene>
<organism evidence="2 3">
    <name type="scientific">Hyaloscypha hepaticicola</name>
    <dbReference type="NCBI Taxonomy" id="2082293"/>
    <lineage>
        <taxon>Eukaryota</taxon>
        <taxon>Fungi</taxon>
        <taxon>Dikarya</taxon>
        <taxon>Ascomycota</taxon>
        <taxon>Pezizomycotina</taxon>
        <taxon>Leotiomycetes</taxon>
        <taxon>Helotiales</taxon>
        <taxon>Hyaloscyphaceae</taxon>
        <taxon>Hyaloscypha</taxon>
    </lineage>
</organism>
<reference evidence="2 3" key="1">
    <citation type="submission" date="2016-05" db="EMBL/GenBank/DDBJ databases">
        <title>A degradative enzymes factory behind the ericoid mycorrhizal symbiosis.</title>
        <authorList>
            <consortium name="DOE Joint Genome Institute"/>
            <person name="Martino E."/>
            <person name="Morin E."/>
            <person name="Grelet G."/>
            <person name="Kuo A."/>
            <person name="Kohler A."/>
            <person name="Daghino S."/>
            <person name="Barry K."/>
            <person name="Choi C."/>
            <person name="Cichocki N."/>
            <person name="Clum A."/>
            <person name="Copeland A."/>
            <person name="Hainaut M."/>
            <person name="Haridas S."/>
            <person name="Labutti K."/>
            <person name="Lindquist E."/>
            <person name="Lipzen A."/>
            <person name="Khouja H.-R."/>
            <person name="Murat C."/>
            <person name="Ohm R."/>
            <person name="Olson A."/>
            <person name="Spatafora J."/>
            <person name="Veneault-Fourrey C."/>
            <person name="Henrissat B."/>
            <person name="Grigoriev I."/>
            <person name="Martin F."/>
            <person name="Perotto S."/>
        </authorList>
    </citation>
    <scope>NUCLEOTIDE SEQUENCE [LARGE SCALE GENOMIC DNA]</scope>
    <source>
        <strain evidence="2 3">UAMH 7357</strain>
    </source>
</reference>
<dbReference type="Proteomes" id="UP000235672">
    <property type="component" value="Unassembled WGS sequence"/>
</dbReference>
<accession>A0A2J6QEV8</accession>
<evidence type="ECO:0000256" key="1">
    <source>
        <dbReference type="SAM" id="MobiDB-lite"/>
    </source>
</evidence>
<feature type="region of interest" description="Disordered" evidence="1">
    <location>
        <begin position="1"/>
        <end position="20"/>
    </location>
</feature>